<evidence type="ECO:0000256" key="1">
    <source>
        <dbReference type="SAM" id="MobiDB-lite"/>
    </source>
</evidence>
<evidence type="ECO:0000313" key="2">
    <source>
        <dbReference type="EMBL" id="RBP73045.1"/>
    </source>
</evidence>
<name>A0A366IN82_9MICO</name>
<evidence type="ECO:0000313" key="3">
    <source>
        <dbReference type="Proteomes" id="UP000253509"/>
    </source>
</evidence>
<comment type="caution">
    <text evidence="2">The sequence shown here is derived from an EMBL/GenBank/DDBJ whole genome shotgun (WGS) entry which is preliminary data.</text>
</comment>
<organism evidence="2 3">
    <name type="scientific">Brevibacterium celere</name>
    <dbReference type="NCBI Taxonomy" id="225845"/>
    <lineage>
        <taxon>Bacteria</taxon>
        <taxon>Bacillati</taxon>
        <taxon>Actinomycetota</taxon>
        <taxon>Actinomycetes</taxon>
        <taxon>Micrococcales</taxon>
        <taxon>Brevibacteriaceae</taxon>
        <taxon>Brevibacterium</taxon>
    </lineage>
</organism>
<protein>
    <submittedName>
        <fullName evidence="2">Uncharacterized protein</fullName>
    </submittedName>
</protein>
<dbReference type="RefSeq" id="WP_147233266.1">
    <property type="nucleotide sequence ID" value="NZ_QNSB01000003.1"/>
</dbReference>
<dbReference type="EMBL" id="QNSB01000003">
    <property type="protein sequence ID" value="RBP73045.1"/>
    <property type="molecule type" value="Genomic_DNA"/>
</dbReference>
<dbReference type="AlphaFoldDB" id="A0A366IN82"/>
<feature type="region of interest" description="Disordered" evidence="1">
    <location>
        <begin position="96"/>
        <end position="150"/>
    </location>
</feature>
<dbReference type="Proteomes" id="UP000253509">
    <property type="component" value="Unassembled WGS sequence"/>
</dbReference>
<keyword evidence="3" id="KW-1185">Reference proteome</keyword>
<accession>A0A366IN82</accession>
<feature type="compositionally biased region" description="Basic and acidic residues" evidence="1">
    <location>
        <begin position="96"/>
        <end position="113"/>
    </location>
</feature>
<sequence length="246" mass="27463">MAKLKGHLFARLALDYFDHPKIAALSDSAIVAHLEMIVYSRRYLTDGLIPMRVAMRYPVPTVDELCSNDPSNPSVTRNDDGSLILHDYGDFQELKSDVEDRRRSGRDAAEKRWSGNAGGNAKRNAPGNAPRNTETETETETEIPPISPKGDKMEGFAEFWEVYPRKVARKAAMAKFPKCVKEAGGVQKLIDAAEAYAQSVEGRPIEKIAHPTTWLNQGRWDDELTLNLDDERSSGWSDPLPRANAH</sequence>
<proteinExistence type="predicted"/>
<reference evidence="2 3" key="1">
    <citation type="submission" date="2018-06" db="EMBL/GenBank/DDBJ databases">
        <title>Freshwater and sediment microbial communities from various areas in North America, analyzing microbe dynamics in response to fracking.</title>
        <authorList>
            <person name="Lamendella R."/>
        </authorList>
    </citation>
    <scope>NUCLEOTIDE SEQUENCE [LARGE SCALE GENOMIC DNA]</scope>
    <source>
        <strain evidence="2 3">3b_TX</strain>
    </source>
</reference>
<gene>
    <name evidence="2" type="ORF">DFO65_103340</name>
</gene>